<dbReference type="EMBL" id="CAUWAG010000006">
    <property type="protein sequence ID" value="CAJ2504479.1"/>
    <property type="molecule type" value="Genomic_DNA"/>
</dbReference>
<keyword evidence="4" id="KW-1185">Reference proteome</keyword>
<evidence type="ECO:0000313" key="3">
    <source>
        <dbReference type="EMBL" id="CAJ2504479.1"/>
    </source>
</evidence>
<sequence length="256" mass="28931">MAKITDERREEISKRLAAFLEHPTTLIEEIDQLDSYISARPVRNTVPAHIDELERRLDLCREIKRSLIAEDEDGIMTAALWATLLTGNIDCLQECKNMPDRPHRAFVVTMSISTLSKLSAKEPLLLEIFLTKTPGPLDTSLDTMPTKRAPDAQEESTEAGHCRQRGNNACVITGRSNPEVCHIFPHSSLNNPTTRRCTREALGILGSMYGRESIRRWKEVLLVNEGNITDQPQNMISMCSLLHQWWGEGKFALKPI</sequence>
<evidence type="ECO:0000313" key="4">
    <source>
        <dbReference type="Proteomes" id="UP001295740"/>
    </source>
</evidence>
<feature type="domain" description="HNH nuclease" evidence="2">
    <location>
        <begin position="170"/>
        <end position="253"/>
    </location>
</feature>
<comment type="caution">
    <text evidence="3">The sequence shown here is derived from an EMBL/GenBank/DDBJ whole genome shotgun (WGS) entry which is preliminary data.</text>
</comment>
<dbReference type="Proteomes" id="UP001295740">
    <property type="component" value="Unassembled WGS sequence"/>
</dbReference>
<gene>
    <name evidence="3" type="ORF">KHLLAP_LOCUS4947</name>
</gene>
<dbReference type="AlphaFoldDB" id="A0AAI8VHH9"/>
<dbReference type="InterPro" id="IPR003615">
    <property type="entry name" value="HNH_nuc"/>
</dbReference>
<reference evidence="3" key="1">
    <citation type="submission" date="2023-10" db="EMBL/GenBank/DDBJ databases">
        <authorList>
            <person name="Hackl T."/>
        </authorList>
    </citation>
    <scope>NUCLEOTIDE SEQUENCE</scope>
</reference>
<proteinExistence type="predicted"/>
<accession>A0AAI8VHH9</accession>
<protein>
    <submittedName>
        <fullName evidence="3">Uu.00g118730.m01.CDS01</fullName>
    </submittedName>
</protein>
<name>A0AAI8VHH9_9PEZI</name>
<dbReference type="Pfam" id="PF13391">
    <property type="entry name" value="HNH_2"/>
    <property type="match status" value="1"/>
</dbReference>
<feature type="region of interest" description="Disordered" evidence="1">
    <location>
        <begin position="137"/>
        <end position="160"/>
    </location>
</feature>
<evidence type="ECO:0000259" key="2">
    <source>
        <dbReference type="Pfam" id="PF13391"/>
    </source>
</evidence>
<evidence type="ECO:0000256" key="1">
    <source>
        <dbReference type="SAM" id="MobiDB-lite"/>
    </source>
</evidence>
<organism evidence="3 4">
    <name type="scientific">Anthostomella pinea</name>
    <dbReference type="NCBI Taxonomy" id="933095"/>
    <lineage>
        <taxon>Eukaryota</taxon>
        <taxon>Fungi</taxon>
        <taxon>Dikarya</taxon>
        <taxon>Ascomycota</taxon>
        <taxon>Pezizomycotina</taxon>
        <taxon>Sordariomycetes</taxon>
        <taxon>Xylariomycetidae</taxon>
        <taxon>Xylariales</taxon>
        <taxon>Xylariaceae</taxon>
        <taxon>Anthostomella</taxon>
    </lineage>
</organism>